<keyword evidence="1" id="KW-0175">Coiled coil</keyword>
<protein>
    <recommendedName>
        <fullName evidence="2">DUF4795 domain-containing protein</fullName>
    </recommendedName>
</protein>
<feature type="coiled-coil region" evidence="1">
    <location>
        <begin position="27"/>
        <end position="54"/>
    </location>
</feature>
<gene>
    <name evidence="3" type="ORF">CUNI_LOCUS13999</name>
</gene>
<evidence type="ECO:0000313" key="3">
    <source>
        <dbReference type="EMBL" id="CAG5128441.1"/>
    </source>
</evidence>
<proteinExistence type="predicted"/>
<dbReference type="Pfam" id="PF16043">
    <property type="entry name" value="DUF4795"/>
    <property type="match status" value="1"/>
</dbReference>
<comment type="caution">
    <text evidence="3">The sequence shown here is derived from an EMBL/GenBank/DDBJ whole genome shotgun (WGS) entry which is preliminary data.</text>
</comment>
<evidence type="ECO:0000259" key="2">
    <source>
        <dbReference type="Pfam" id="PF16043"/>
    </source>
</evidence>
<dbReference type="Proteomes" id="UP000678393">
    <property type="component" value="Unassembled WGS sequence"/>
</dbReference>
<reference evidence="3" key="1">
    <citation type="submission" date="2021-04" db="EMBL/GenBank/DDBJ databases">
        <authorList>
            <consortium name="Molecular Ecology Group"/>
        </authorList>
    </citation>
    <scope>NUCLEOTIDE SEQUENCE</scope>
</reference>
<keyword evidence="4" id="KW-1185">Reference proteome</keyword>
<dbReference type="AlphaFoldDB" id="A0A8S3ZPL8"/>
<accession>A0A8S3ZPL8</accession>
<name>A0A8S3ZPL8_9EUPU</name>
<evidence type="ECO:0000256" key="1">
    <source>
        <dbReference type="SAM" id="Coils"/>
    </source>
</evidence>
<dbReference type="OrthoDB" id="5981048at2759"/>
<dbReference type="PANTHER" id="PTHR47080:SF2">
    <property type="entry name" value="GLUTAMINE-RICH PROTEIN 2"/>
    <property type="match status" value="1"/>
</dbReference>
<dbReference type="EMBL" id="CAJHNH020003068">
    <property type="protein sequence ID" value="CAG5128441.1"/>
    <property type="molecule type" value="Genomic_DNA"/>
</dbReference>
<feature type="non-terminal residue" evidence="3">
    <location>
        <position position="1"/>
    </location>
</feature>
<sequence>DLLTSLKNLKEEMADLKEGQLKDKGFIQRLQDAVHKLQADVEKLKQSMETVTGENSKRVKEIQELVQYCDSLNARKADKEYVDMEVDVKADRNQLEGKVNHSLFDSTTSEMNRMIKDILDKLNGHDGDWKSALAKAMEELDGKLDRHEMNNLKGWLEKQLKALNNKIKTMGPGWQLDDEAAGMKRQLIQRFHCLSCDKPIAVMPHPPIPSIPSNYGLPKFKSTRPYTTFELDQIRQQARRYV</sequence>
<dbReference type="PANTHER" id="PTHR47080">
    <property type="entry name" value="CHROMOSOME 16 OPEN READING FRAME 96"/>
    <property type="match status" value="1"/>
</dbReference>
<feature type="domain" description="DUF4795" evidence="2">
    <location>
        <begin position="21"/>
        <end position="226"/>
    </location>
</feature>
<dbReference type="InterPro" id="IPR032013">
    <property type="entry name" value="DUF4795"/>
</dbReference>
<evidence type="ECO:0000313" key="4">
    <source>
        <dbReference type="Proteomes" id="UP000678393"/>
    </source>
</evidence>
<organism evidence="3 4">
    <name type="scientific">Candidula unifasciata</name>
    <dbReference type="NCBI Taxonomy" id="100452"/>
    <lineage>
        <taxon>Eukaryota</taxon>
        <taxon>Metazoa</taxon>
        <taxon>Spiralia</taxon>
        <taxon>Lophotrochozoa</taxon>
        <taxon>Mollusca</taxon>
        <taxon>Gastropoda</taxon>
        <taxon>Heterobranchia</taxon>
        <taxon>Euthyneura</taxon>
        <taxon>Panpulmonata</taxon>
        <taxon>Eupulmonata</taxon>
        <taxon>Stylommatophora</taxon>
        <taxon>Helicina</taxon>
        <taxon>Helicoidea</taxon>
        <taxon>Geomitridae</taxon>
        <taxon>Candidula</taxon>
    </lineage>
</organism>
<feature type="non-terminal residue" evidence="3">
    <location>
        <position position="242"/>
    </location>
</feature>